<feature type="region of interest" description="Disordered" evidence="8">
    <location>
        <begin position="74"/>
        <end position="93"/>
    </location>
</feature>
<evidence type="ECO:0000256" key="1">
    <source>
        <dbReference type="ARBA" id="ARBA00022517"/>
    </source>
</evidence>
<comment type="subunit">
    <text evidence="7">Interacts with small ribosomal subunit protein uS11. Not a structural component of 43S pre-ribosomes, but transiently interacts with them by binding to uS11.</text>
</comment>
<comment type="caution">
    <text evidence="7">Lacks conserved residue(s) required for the propagation of feature annotation.</text>
</comment>
<feature type="region of interest" description="NMPbind" evidence="7">
    <location>
        <begin position="42"/>
        <end position="65"/>
    </location>
</feature>
<comment type="similarity">
    <text evidence="7">Belongs to the adenylate kinase family. AK6 subfamily.</text>
</comment>
<proteinExistence type="inferred from homology"/>
<dbReference type="SUPFAM" id="SSF52540">
    <property type="entry name" value="P-loop containing nucleoside triphosphate hydrolases"/>
    <property type="match status" value="1"/>
</dbReference>
<dbReference type="EMBL" id="CP046234">
    <property type="protein sequence ID" value="WFD46054.1"/>
    <property type="molecule type" value="Genomic_DNA"/>
</dbReference>
<dbReference type="Pfam" id="PF13238">
    <property type="entry name" value="AAA_18"/>
    <property type="match status" value="1"/>
</dbReference>
<feature type="binding site" evidence="7">
    <location>
        <position position="18"/>
    </location>
    <ligand>
        <name>ATP</name>
        <dbReference type="ChEBI" id="CHEBI:30616"/>
    </ligand>
</feature>
<gene>
    <name evidence="9" type="primary">FAP7</name>
    <name evidence="9" type="ORF">GLX27_000682</name>
</gene>
<keyword evidence="10" id="KW-1185">Reference proteome</keyword>
<organism evidence="9 10">
    <name type="scientific">Malassezia furfur</name>
    <name type="common">Pityriasis versicolor infection agent</name>
    <name type="synonym">Pityrosporum furfur</name>
    <dbReference type="NCBI Taxonomy" id="55194"/>
    <lineage>
        <taxon>Eukaryota</taxon>
        <taxon>Fungi</taxon>
        <taxon>Dikarya</taxon>
        <taxon>Basidiomycota</taxon>
        <taxon>Ustilaginomycotina</taxon>
        <taxon>Malasseziomycetes</taxon>
        <taxon>Malasseziales</taxon>
        <taxon>Malasseziaceae</taxon>
        <taxon>Malassezia</taxon>
    </lineage>
</organism>
<evidence type="ECO:0000313" key="10">
    <source>
        <dbReference type="Proteomes" id="UP000818624"/>
    </source>
</evidence>
<evidence type="ECO:0000256" key="7">
    <source>
        <dbReference type="HAMAP-Rule" id="MF_03173"/>
    </source>
</evidence>
<keyword evidence="5 7" id="KW-0418">Kinase</keyword>
<comment type="subcellular location">
    <subcellularLocation>
        <location evidence="7">Cytoplasm</location>
    </subcellularLocation>
    <subcellularLocation>
        <location evidence="7">Nucleus</location>
    </subcellularLocation>
</comment>
<accession>A0ABY8EM49</accession>
<comment type="function">
    <text evidence="7">Broad-specificity nucleoside monophosphate (NMP) kinase that catalyzes the reversible transfer of the terminal phosphate group between nucleoside triphosphates and monophosphates. Has also ATPase activity. Involved in the late cytoplasmic maturation steps of the 40S ribosomal particles, specifically 18S rRNA maturation. While NMP activity is not required for ribosome maturation, ATPase activity is. Associates transiently with small ribosomal subunit protein uS11. ATP hydrolysis breaks the interaction with uS11. May temporarily remove uS11 from the ribosome to enable a conformational change of the ribosomal RNA that is needed for the final maturation step of the small ribosomal subunit. Its NMP activity may have a role in nuclear energy homeostasis.</text>
</comment>
<dbReference type="InterPro" id="IPR027417">
    <property type="entry name" value="P-loop_NTPase"/>
</dbReference>
<dbReference type="EC" id="2.7.4.3" evidence="7"/>
<keyword evidence="2 7" id="KW-0698">rRNA processing</keyword>
<feature type="binding site" evidence="7">
    <location>
        <position position="19"/>
    </location>
    <ligand>
        <name>ATP</name>
        <dbReference type="ChEBI" id="CHEBI:30616"/>
    </ligand>
</feature>
<evidence type="ECO:0000256" key="4">
    <source>
        <dbReference type="ARBA" id="ARBA00022741"/>
    </source>
</evidence>
<keyword evidence="7" id="KW-0539">Nucleus</keyword>
<dbReference type="Gene3D" id="3.40.50.300">
    <property type="entry name" value="P-loop containing nucleotide triphosphate hydrolases"/>
    <property type="match status" value="1"/>
</dbReference>
<dbReference type="GO" id="GO:0004017">
    <property type="term" value="F:AMP kinase activity"/>
    <property type="evidence" value="ECO:0007669"/>
    <property type="project" value="UniProtKB-EC"/>
</dbReference>
<evidence type="ECO:0000256" key="8">
    <source>
        <dbReference type="SAM" id="MobiDB-lite"/>
    </source>
</evidence>
<protein>
    <recommendedName>
        <fullName evidence="7">Adenylate kinase isoenzyme 6 homolog</fullName>
        <shortName evidence="7">AK6</shortName>
        <ecNumber evidence="7">2.7.4.3</ecNumber>
    </recommendedName>
    <alternativeName>
        <fullName evidence="7">Dual activity adenylate kinase/ATPase</fullName>
        <shortName evidence="7">AK/ATPase</shortName>
    </alternativeName>
</protein>
<keyword evidence="7" id="KW-0963">Cytoplasm</keyword>
<keyword evidence="3 7" id="KW-0808">Transferase</keyword>
<dbReference type="PANTHER" id="PTHR12595:SF0">
    <property type="entry name" value="ADENYLATE KINASE ISOENZYME 6"/>
    <property type="match status" value="1"/>
</dbReference>
<evidence type="ECO:0000256" key="3">
    <source>
        <dbReference type="ARBA" id="ARBA00022679"/>
    </source>
</evidence>
<comment type="catalytic activity">
    <reaction evidence="7">
        <text>ATP + H2O = ADP + phosphate + H(+)</text>
        <dbReference type="Rhea" id="RHEA:13065"/>
        <dbReference type="ChEBI" id="CHEBI:15377"/>
        <dbReference type="ChEBI" id="CHEBI:15378"/>
        <dbReference type="ChEBI" id="CHEBI:30616"/>
        <dbReference type="ChEBI" id="CHEBI:43474"/>
        <dbReference type="ChEBI" id="CHEBI:456216"/>
    </reaction>
</comment>
<feature type="binding site" evidence="7">
    <location>
        <position position="20"/>
    </location>
    <ligand>
        <name>ATP</name>
        <dbReference type="ChEBI" id="CHEBI:30616"/>
    </ligand>
</feature>
<keyword evidence="4 7" id="KW-0547">Nucleotide-binding</keyword>
<reference evidence="9 10" key="1">
    <citation type="journal article" date="2020" name="Elife">
        <title>Loss of centromere function drives karyotype evolution in closely related Malassezia species.</title>
        <authorList>
            <person name="Sankaranarayanan S.R."/>
            <person name="Ianiri G."/>
            <person name="Coelho M.A."/>
            <person name="Reza M.H."/>
            <person name="Thimmappa B.C."/>
            <person name="Ganguly P."/>
            <person name="Vadnala R.N."/>
            <person name="Sun S."/>
            <person name="Siddharthan R."/>
            <person name="Tellgren-Roth C."/>
            <person name="Dawson T.L."/>
            <person name="Heitman J."/>
            <person name="Sanyal K."/>
        </authorList>
    </citation>
    <scope>NUCLEOTIDE SEQUENCE [LARGE SCALE GENOMIC DNA]</scope>
    <source>
        <strain evidence="9">CBS14141</strain>
    </source>
</reference>
<feature type="region of interest" description="LID" evidence="7">
    <location>
        <begin position="143"/>
        <end position="153"/>
    </location>
</feature>
<sequence>MVRSYPNIVITGTPGTGKTTLAQQICEAFTGPTGSRPLRHIDVGTLIKKHGFHKSYDPEWETYEVDEDQLLDYLEPHSGGSAPDPQDVDPDACEDARQVSDDDETRGGLLLDWHTCDAWPERWADLVIVLRCDHQLLWKRLEKRQYAEKKIAENNEAEIMGVVAEDARESYAPECIVTLTSENADEMESNVERVIQWIHAWRQQRGLET</sequence>
<dbReference type="Proteomes" id="UP000818624">
    <property type="component" value="Chromosome 1"/>
</dbReference>
<feature type="binding site" evidence="7">
    <location>
        <position position="17"/>
    </location>
    <ligand>
        <name>ATP</name>
        <dbReference type="ChEBI" id="CHEBI:30616"/>
    </ligand>
</feature>
<keyword evidence="1 7" id="KW-0690">Ribosome biogenesis</keyword>
<dbReference type="HAMAP" id="MF_00039">
    <property type="entry name" value="Adenylate_kinase_AK6"/>
    <property type="match status" value="1"/>
</dbReference>
<keyword evidence="6 7" id="KW-0067">ATP-binding</keyword>
<feature type="binding site" evidence="7">
    <location>
        <position position="15"/>
    </location>
    <ligand>
        <name>ATP</name>
        <dbReference type="ChEBI" id="CHEBI:30616"/>
    </ligand>
</feature>
<evidence type="ECO:0000313" key="9">
    <source>
        <dbReference type="EMBL" id="WFD46054.1"/>
    </source>
</evidence>
<comment type="catalytic activity">
    <reaction evidence="7">
        <text>AMP + ATP = 2 ADP</text>
        <dbReference type="Rhea" id="RHEA:12973"/>
        <dbReference type="ChEBI" id="CHEBI:30616"/>
        <dbReference type="ChEBI" id="CHEBI:456215"/>
        <dbReference type="ChEBI" id="CHEBI:456216"/>
        <dbReference type="EC" id="2.7.4.3"/>
    </reaction>
</comment>
<evidence type="ECO:0000256" key="5">
    <source>
        <dbReference type="ARBA" id="ARBA00022777"/>
    </source>
</evidence>
<dbReference type="InterPro" id="IPR020618">
    <property type="entry name" value="Adenyl_kinase_AK6"/>
</dbReference>
<name>A0ABY8EM49_MALFU</name>
<dbReference type="PANTHER" id="PTHR12595">
    <property type="entry name" value="POS9-ACTIVATING FACTOR FAP7-RELATED"/>
    <property type="match status" value="1"/>
</dbReference>
<evidence type="ECO:0000256" key="2">
    <source>
        <dbReference type="ARBA" id="ARBA00022552"/>
    </source>
</evidence>
<feature type="binding site" evidence="7">
    <location>
        <position position="144"/>
    </location>
    <ligand>
        <name>ATP</name>
        <dbReference type="ChEBI" id="CHEBI:30616"/>
    </ligand>
</feature>
<evidence type="ECO:0000256" key="6">
    <source>
        <dbReference type="ARBA" id="ARBA00022840"/>
    </source>
</evidence>